<dbReference type="EMBL" id="SWLE01000020">
    <property type="protein sequence ID" value="TNM86969.1"/>
    <property type="molecule type" value="Genomic_DNA"/>
</dbReference>
<protein>
    <submittedName>
        <fullName evidence="2">Uncharacterized protein</fullName>
    </submittedName>
</protein>
<feature type="compositionally biased region" description="Gly residues" evidence="1">
    <location>
        <begin position="74"/>
        <end position="83"/>
    </location>
</feature>
<organism evidence="2 3">
    <name type="scientific">Takifugu bimaculatus</name>
    <dbReference type="NCBI Taxonomy" id="433685"/>
    <lineage>
        <taxon>Eukaryota</taxon>
        <taxon>Metazoa</taxon>
        <taxon>Chordata</taxon>
        <taxon>Craniata</taxon>
        <taxon>Vertebrata</taxon>
        <taxon>Euteleostomi</taxon>
        <taxon>Actinopterygii</taxon>
        <taxon>Neopterygii</taxon>
        <taxon>Teleostei</taxon>
        <taxon>Neoteleostei</taxon>
        <taxon>Acanthomorphata</taxon>
        <taxon>Eupercaria</taxon>
        <taxon>Tetraodontiformes</taxon>
        <taxon>Tetradontoidea</taxon>
        <taxon>Tetraodontidae</taxon>
        <taxon>Takifugu</taxon>
    </lineage>
</organism>
<name>A0A4Z2B579_9TELE</name>
<reference evidence="2 3" key="1">
    <citation type="submission" date="2019-04" db="EMBL/GenBank/DDBJ databases">
        <title>The sequence and de novo assembly of Takifugu bimaculatus genome using PacBio and Hi-C technologies.</title>
        <authorList>
            <person name="Xu P."/>
            <person name="Liu B."/>
            <person name="Zhou Z."/>
        </authorList>
    </citation>
    <scope>NUCLEOTIDE SEQUENCE [LARGE SCALE GENOMIC DNA]</scope>
    <source>
        <strain evidence="2">TB-2018</strain>
        <tissue evidence="2">Muscle</tissue>
    </source>
</reference>
<feature type="compositionally biased region" description="Basic residues" evidence="1">
    <location>
        <begin position="44"/>
        <end position="56"/>
    </location>
</feature>
<feature type="compositionally biased region" description="Polar residues" evidence="1">
    <location>
        <begin position="24"/>
        <end position="34"/>
    </location>
</feature>
<dbReference type="AlphaFoldDB" id="A0A4Z2B579"/>
<gene>
    <name evidence="2" type="ORF">fugu_007199</name>
</gene>
<feature type="region of interest" description="Disordered" evidence="1">
    <location>
        <begin position="1"/>
        <end position="83"/>
    </location>
</feature>
<accession>A0A4Z2B579</accession>
<evidence type="ECO:0000313" key="2">
    <source>
        <dbReference type="EMBL" id="TNM86969.1"/>
    </source>
</evidence>
<comment type="caution">
    <text evidence="2">The sequence shown here is derived from an EMBL/GenBank/DDBJ whole genome shotgun (WGS) entry which is preliminary data.</text>
</comment>
<dbReference type="Proteomes" id="UP000516260">
    <property type="component" value="Chromosome 7"/>
</dbReference>
<evidence type="ECO:0000313" key="3">
    <source>
        <dbReference type="Proteomes" id="UP000516260"/>
    </source>
</evidence>
<sequence>MLMNGQARGWKDSKHGSGGGAILQPSNTRRNQPGWSCYQGRGHGGTKVRKVKKKMFLRTTQTDEEQEKRQSRSGKGGEGAGGCGERKHVVLLKILQCGGEIWGLRGG</sequence>
<evidence type="ECO:0000256" key="1">
    <source>
        <dbReference type="SAM" id="MobiDB-lite"/>
    </source>
</evidence>
<proteinExistence type="predicted"/>
<keyword evidence="3" id="KW-1185">Reference proteome</keyword>